<proteinExistence type="predicted"/>
<accession>A0A829HIA2</accession>
<dbReference type="AlphaFoldDB" id="A0A829HIA2"/>
<evidence type="ECO:0000313" key="2">
    <source>
        <dbReference type="Proteomes" id="UP000014523"/>
    </source>
</evidence>
<comment type="caution">
    <text evidence="1">The sequence shown here is derived from an EMBL/GenBank/DDBJ whole genome shotgun (WGS) entry which is preliminary data.</text>
</comment>
<reference evidence="1 2" key="1">
    <citation type="submission" date="2013-06" db="EMBL/GenBank/DDBJ databases">
        <title>The Genome Sequence of Acinetobacter gyllenbergii CIP 110306.</title>
        <authorList>
            <consortium name="The Broad Institute Genome Sequencing Platform"/>
            <consortium name="The Broad Institute Genome Sequencing Center for Infectious Disease"/>
            <person name="Cerqueira G."/>
            <person name="Feldgarden M."/>
            <person name="Courvalin P."/>
            <person name="Perichon B."/>
            <person name="Grillot-Courvalin C."/>
            <person name="Clermont D."/>
            <person name="Rocha E."/>
            <person name="Yoon E.-J."/>
            <person name="Nemec A."/>
            <person name="Young S.K."/>
            <person name="Zeng Q."/>
            <person name="Gargeya S."/>
            <person name="Fitzgerald M."/>
            <person name="Abouelleil A."/>
            <person name="Alvarado L."/>
            <person name="Berlin A.M."/>
            <person name="Chapman S.B."/>
            <person name="Dewar J."/>
            <person name="Goldberg J."/>
            <person name="Griggs A."/>
            <person name="Gujja S."/>
            <person name="Hansen M."/>
            <person name="Howarth C."/>
            <person name="Imamovic A."/>
            <person name="Larimer J."/>
            <person name="McCowan C."/>
            <person name="Murphy C."/>
            <person name="Pearson M."/>
            <person name="Priest M."/>
            <person name="Roberts A."/>
            <person name="Saif S."/>
            <person name="Shea T."/>
            <person name="Sykes S."/>
            <person name="Wortman J."/>
            <person name="Nusbaum C."/>
            <person name="Birren B."/>
        </authorList>
    </citation>
    <scope>NUCLEOTIDE SEQUENCE [LARGE SCALE GENOMIC DNA]</scope>
    <source>
        <strain evidence="1 2">CIP 110306</strain>
    </source>
</reference>
<organism evidence="1 2">
    <name type="scientific">Acinetobacter gyllenbergii CIP 110306 = MTCC 11365</name>
    <dbReference type="NCBI Taxonomy" id="1217657"/>
    <lineage>
        <taxon>Bacteria</taxon>
        <taxon>Pseudomonadati</taxon>
        <taxon>Pseudomonadota</taxon>
        <taxon>Gammaproteobacteria</taxon>
        <taxon>Moraxellales</taxon>
        <taxon>Moraxellaceae</taxon>
        <taxon>Acinetobacter</taxon>
    </lineage>
</organism>
<evidence type="ECO:0000313" key="1">
    <source>
        <dbReference type="EMBL" id="EPF88198.1"/>
    </source>
</evidence>
<gene>
    <name evidence="1" type="ORF">F957_01485</name>
</gene>
<name>A0A829HIA2_9GAMM</name>
<sequence>MEELSKENLEHILELCSKTSQGPWVSYVEGRNHQSGSNFIMTGNEDIELIGATITDQDFIANAKQDIPKLISEIFRLRALLEMDRNNNL</sequence>
<protein>
    <submittedName>
        <fullName evidence="1">Uncharacterized protein</fullName>
    </submittedName>
</protein>
<dbReference type="GeneID" id="99058602"/>
<dbReference type="RefSeq" id="WP_016660265.1">
    <property type="nucleotide sequence ID" value="NZ_ASQH01000001.1"/>
</dbReference>
<keyword evidence="2" id="KW-1185">Reference proteome</keyword>
<dbReference type="EMBL" id="ATGG01000011">
    <property type="protein sequence ID" value="EPF88198.1"/>
    <property type="molecule type" value="Genomic_DNA"/>
</dbReference>
<dbReference type="Proteomes" id="UP000014523">
    <property type="component" value="Unassembled WGS sequence"/>
</dbReference>